<proteinExistence type="predicted"/>
<evidence type="ECO:0000313" key="4">
    <source>
        <dbReference type="WBParaSite" id="HNAJ_0001320501-mRNA-1"/>
    </source>
</evidence>
<reference evidence="2 3" key="2">
    <citation type="submission" date="2018-11" db="EMBL/GenBank/DDBJ databases">
        <authorList>
            <consortium name="Pathogen Informatics"/>
        </authorList>
    </citation>
    <scope>NUCLEOTIDE SEQUENCE [LARGE SCALE GENOMIC DNA]</scope>
</reference>
<accession>A0A0R3TZA6</accession>
<keyword evidence="1" id="KW-1133">Transmembrane helix</keyword>
<keyword evidence="1" id="KW-0812">Transmembrane</keyword>
<evidence type="ECO:0000256" key="1">
    <source>
        <dbReference type="SAM" id="Phobius"/>
    </source>
</evidence>
<reference evidence="4" key="1">
    <citation type="submission" date="2017-02" db="UniProtKB">
        <authorList>
            <consortium name="WormBaseParasite"/>
        </authorList>
    </citation>
    <scope>IDENTIFICATION</scope>
</reference>
<name>A0A0R3TZA6_RODNA</name>
<protein>
    <submittedName>
        <fullName evidence="2 4">Uncharacterized protein</fullName>
    </submittedName>
</protein>
<dbReference type="AlphaFoldDB" id="A0A0R3TZA6"/>
<gene>
    <name evidence="2" type="ORF">HNAJ_LOCUS13179</name>
</gene>
<feature type="transmembrane region" description="Helical" evidence="1">
    <location>
        <begin position="41"/>
        <end position="58"/>
    </location>
</feature>
<keyword evidence="1" id="KW-0472">Membrane</keyword>
<organism evidence="4">
    <name type="scientific">Rodentolepis nana</name>
    <name type="common">Dwarf tapeworm</name>
    <name type="synonym">Hymenolepis nana</name>
    <dbReference type="NCBI Taxonomy" id="102285"/>
    <lineage>
        <taxon>Eukaryota</taxon>
        <taxon>Metazoa</taxon>
        <taxon>Spiralia</taxon>
        <taxon>Lophotrochozoa</taxon>
        <taxon>Platyhelminthes</taxon>
        <taxon>Cestoda</taxon>
        <taxon>Eucestoda</taxon>
        <taxon>Cyclophyllidea</taxon>
        <taxon>Hymenolepididae</taxon>
        <taxon>Rodentolepis</taxon>
    </lineage>
</organism>
<dbReference type="WBParaSite" id="HNAJ_0001320501-mRNA-1">
    <property type="protein sequence ID" value="HNAJ_0001320501-mRNA-1"/>
    <property type="gene ID" value="HNAJ_0001320501"/>
</dbReference>
<dbReference type="Proteomes" id="UP000278807">
    <property type="component" value="Unassembled WGS sequence"/>
</dbReference>
<evidence type="ECO:0000313" key="3">
    <source>
        <dbReference type="Proteomes" id="UP000278807"/>
    </source>
</evidence>
<sequence>MDVSYASPTYDWYICLSCRKFGLDVNSPSPSKAVEASRNRYSILSLVDYFVVMFLGSIDIL</sequence>
<evidence type="ECO:0000313" key="2">
    <source>
        <dbReference type="EMBL" id="VDO15170.1"/>
    </source>
</evidence>
<keyword evidence="3" id="KW-1185">Reference proteome</keyword>
<dbReference type="EMBL" id="UZAE01015079">
    <property type="protein sequence ID" value="VDO15170.1"/>
    <property type="molecule type" value="Genomic_DNA"/>
</dbReference>